<keyword evidence="4" id="KW-1185">Reference proteome</keyword>
<dbReference type="InterPro" id="IPR014710">
    <property type="entry name" value="RmlC-like_jellyroll"/>
</dbReference>
<reference evidence="3 4" key="1">
    <citation type="submission" date="2017-05" db="EMBL/GenBank/DDBJ databases">
        <authorList>
            <person name="Varghese N."/>
            <person name="Submissions S."/>
        </authorList>
    </citation>
    <scope>NUCLEOTIDE SEQUENCE [LARGE SCALE GENOMIC DNA]</scope>
    <source>
        <strain evidence="3 4">DSM 15360</strain>
    </source>
</reference>
<dbReference type="Proteomes" id="UP001157915">
    <property type="component" value="Unassembled WGS sequence"/>
</dbReference>
<name>A0ABY1PCI2_9BACT</name>
<feature type="chain" id="PRO_5046839054" evidence="1">
    <location>
        <begin position="21"/>
        <end position="514"/>
    </location>
</feature>
<sequence length="514" mass="57993">MKAKIFILLFLLLIILRVEAQDGYKYGPNSEVYETIPKGTVTKHSWESTTFPNTIRDYYIYIPAQYEASQPAALMIFQDGHAYVNSEGDFKVPTVFDNLIAQGKMPVTIGLFINPGHNKSLPEPENPWRASNRSLEYDDMSSTYSDFLLNEIIPELKMSYNIADDPKMRAIAGLSSGAICAFSAAWFHPESFHKVLSHYGSFTDIRGGHNYPPMIRKTDKKDLKVFMQDGSSDLNNHYGNWWLANLQMESALKFKDYEYEFVGGTGGHNGNHSGSILPESLAWLWSDVVPKRVVSQVYSYPSGNTDTLLMEGETMHLDDMVFSVNFIKPSAQKTFLNAKKEQILIIKEGEVKATLDGKSKTLGANSVVVLMPGDQAKFTSTSEGAAYFQMAYTSKGIDMKRGKKAGSEIFDYSELEFKEHDRGGIRDYFHRETSMCPYYEMHMTNLNPGIKSHEPHTHLATEIVIMIEGETEMEIGNQKYLGKAGDVYFLGSSVPHAIRNTGNEQTRYLAFQWN</sequence>
<evidence type="ECO:0000313" key="3">
    <source>
        <dbReference type="EMBL" id="SMP31185.1"/>
    </source>
</evidence>
<dbReference type="SUPFAM" id="SSF53474">
    <property type="entry name" value="alpha/beta-Hydrolases"/>
    <property type="match status" value="1"/>
</dbReference>
<protein>
    <submittedName>
        <fullName evidence="3">Enterochelin esterase</fullName>
    </submittedName>
</protein>
<evidence type="ECO:0000259" key="2">
    <source>
        <dbReference type="Pfam" id="PF07883"/>
    </source>
</evidence>
<dbReference type="InterPro" id="IPR029058">
    <property type="entry name" value="AB_hydrolase_fold"/>
</dbReference>
<keyword evidence="1" id="KW-0732">Signal</keyword>
<evidence type="ECO:0000256" key="1">
    <source>
        <dbReference type="SAM" id="SignalP"/>
    </source>
</evidence>
<comment type="caution">
    <text evidence="3">The sequence shown here is derived from an EMBL/GenBank/DDBJ whole genome shotgun (WGS) entry which is preliminary data.</text>
</comment>
<dbReference type="Gene3D" id="3.40.50.1820">
    <property type="entry name" value="alpha/beta hydrolase"/>
    <property type="match status" value="1"/>
</dbReference>
<feature type="signal peptide" evidence="1">
    <location>
        <begin position="1"/>
        <end position="20"/>
    </location>
</feature>
<feature type="domain" description="Cupin type-2" evidence="2">
    <location>
        <begin position="444"/>
        <end position="510"/>
    </location>
</feature>
<proteinExistence type="predicted"/>
<dbReference type="Pfam" id="PF07883">
    <property type="entry name" value="Cupin_2"/>
    <property type="match status" value="1"/>
</dbReference>
<dbReference type="PANTHER" id="PTHR48098:SF3">
    <property type="entry name" value="IRON(III) ENTEROBACTIN ESTERASE"/>
    <property type="match status" value="1"/>
</dbReference>
<organism evidence="3 4">
    <name type="scientific">Algoriphagus winogradskyi</name>
    <dbReference type="NCBI Taxonomy" id="237017"/>
    <lineage>
        <taxon>Bacteria</taxon>
        <taxon>Pseudomonadati</taxon>
        <taxon>Bacteroidota</taxon>
        <taxon>Cytophagia</taxon>
        <taxon>Cytophagales</taxon>
        <taxon>Cyclobacteriaceae</taxon>
        <taxon>Algoriphagus</taxon>
    </lineage>
</organism>
<dbReference type="InterPro" id="IPR013096">
    <property type="entry name" value="Cupin_2"/>
</dbReference>
<dbReference type="InterPro" id="IPR000801">
    <property type="entry name" value="Esterase-like"/>
</dbReference>
<accession>A0ABY1PCI2</accession>
<dbReference type="CDD" id="cd02209">
    <property type="entry name" value="cupin_XRE_C"/>
    <property type="match status" value="1"/>
</dbReference>
<gene>
    <name evidence="3" type="ORF">SAMN06265367_10741</name>
</gene>
<dbReference type="RefSeq" id="WP_283414086.1">
    <property type="nucleotide sequence ID" value="NZ_FXUA01000007.1"/>
</dbReference>
<dbReference type="InterPro" id="IPR050583">
    <property type="entry name" value="Mycobacterial_A85_antigen"/>
</dbReference>
<dbReference type="Pfam" id="PF00756">
    <property type="entry name" value="Esterase"/>
    <property type="match status" value="1"/>
</dbReference>
<evidence type="ECO:0000313" key="4">
    <source>
        <dbReference type="Proteomes" id="UP001157915"/>
    </source>
</evidence>
<dbReference type="SUPFAM" id="SSF51182">
    <property type="entry name" value="RmlC-like cupins"/>
    <property type="match status" value="1"/>
</dbReference>
<dbReference type="InterPro" id="IPR011051">
    <property type="entry name" value="RmlC_Cupin_sf"/>
</dbReference>
<dbReference type="PANTHER" id="PTHR48098">
    <property type="entry name" value="ENTEROCHELIN ESTERASE-RELATED"/>
    <property type="match status" value="1"/>
</dbReference>
<dbReference type="EMBL" id="FXUA01000007">
    <property type="protein sequence ID" value="SMP31185.1"/>
    <property type="molecule type" value="Genomic_DNA"/>
</dbReference>
<dbReference type="Gene3D" id="2.60.120.10">
    <property type="entry name" value="Jelly Rolls"/>
    <property type="match status" value="1"/>
</dbReference>